<reference evidence="3" key="1">
    <citation type="submission" date="2025-08" db="UniProtKB">
        <authorList>
            <consortium name="RefSeq"/>
        </authorList>
    </citation>
    <scope>IDENTIFICATION</scope>
    <source>
        <tissue evidence="3">Spleen</tissue>
    </source>
</reference>
<dbReference type="InterPro" id="IPR059168">
    <property type="entry name" value="PATE2-like_ECD_3FTx"/>
</dbReference>
<dbReference type="CTD" id="399967"/>
<organism evidence="2 3">
    <name type="scientific">Phascolarctos cinereus</name>
    <name type="common">Koala</name>
    <dbReference type="NCBI Taxonomy" id="38626"/>
    <lineage>
        <taxon>Eukaryota</taxon>
        <taxon>Metazoa</taxon>
        <taxon>Chordata</taxon>
        <taxon>Craniata</taxon>
        <taxon>Vertebrata</taxon>
        <taxon>Euteleostomi</taxon>
        <taxon>Mammalia</taxon>
        <taxon>Metatheria</taxon>
        <taxon>Diprotodontia</taxon>
        <taxon>Phascolarctidae</taxon>
        <taxon>Phascolarctos</taxon>
    </lineage>
</organism>
<dbReference type="RefSeq" id="XP_020856226.1">
    <property type="nucleotide sequence ID" value="XM_021000567.1"/>
</dbReference>
<accession>A0A6P5LK94</accession>
<dbReference type="InterPro" id="IPR016054">
    <property type="entry name" value="LY6_UPA_recep-like"/>
</dbReference>
<gene>
    <name evidence="3" type="primary">PATE2</name>
</gene>
<evidence type="ECO:0000313" key="2">
    <source>
        <dbReference type="Proteomes" id="UP000515140"/>
    </source>
</evidence>
<name>A0A6P5LK94_PHACI</name>
<protein>
    <submittedName>
        <fullName evidence="3">Prostate and testis expressed protein 2</fullName>
    </submittedName>
</protein>
<dbReference type="KEGG" id="pcw:110218029"/>
<sequence length="118" mass="13338">MDKLFLLGLSVLYLSRDGESTFGFLKEYDQVEGVACHVCKRFVNGRCLESKDSCVKEVPSGCETKVFYLIVNHVWQSTYARLNCNSVCKETEGIDNGMHFKIFCCNQDYCNKPQSGGI</sequence>
<dbReference type="GeneID" id="110218029"/>
<dbReference type="Pfam" id="PF00021">
    <property type="entry name" value="UPAR_LY6"/>
    <property type="match status" value="1"/>
</dbReference>
<dbReference type="CDD" id="cd23578">
    <property type="entry name" value="TFP_LU_ECD_PATE2"/>
    <property type="match status" value="1"/>
</dbReference>
<evidence type="ECO:0000259" key="1">
    <source>
        <dbReference type="Pfam" id="PF00021"/>
    </source>
</evidence>
<feature type="domain" description="UPAR/Ly6" evidence="1">
    <location>
        <begin position="33"/>
        <end position="113"/>
    </location>
</feature>
<evidence type="ECO:0000313" key="3">
    <source>
        <dbReference type="RefSeq" id="XP_020856226.1"/>
    </source>
</evidence>
<proteinExistence type="predicted"/>
<dbReference type="InParanoid" id="A0A6P5LK94"/>
<dbReference type="AlphaFoldDB" id="A0A6P5LK94"/>
<dbReference type="Proteomes" id="UP000515140">
    <property type="component" value="Unplaced"/>
</dbReference>
<keyword evidence="2" id="KW-1185">Reference proteome</keyword>